<protein>
    <submittedName>
        <fullName evidence="1">Uncharacterized protein</fullName>
    </submittedName>
</protein>
<dbReference type="Proteomes" id="UP000018144">
    <property type="component" value="Unassembled WGS sequence"/>
</dbReference>
<evidence type="ECO:0000313" key="2">
    <source>
        <dbReference type="Proteomes" id="UP000018144"/>
    </source>
</evidence>
<name>U4LIK7_PYROM</name>
<organism evidence="1 2">
    <name type="scientific">Pyronema omphalodes (strain CBS 100304)</name>
    <name type="common">Pyronema confluens</name>
    <dbReference type="NCBI Taxonomy" id="1076935"/>
    <lineage>
        <taxon>Eukaryota</taxon>
        <taxon>Fungi</taxon>
        <taxon>Dikarya</taxon>
        <taxon>Ascomycota</taxon>
        <taxon>Pezizomycotina</taxon>
        <taxon>Pezizomycetes</taxon>
        <taxon>Pezizales</taxon>
        <taxon>Pyronemataceae</taxon>
        <taxon>Pyronema</taxon>
    </lineage>
</organism>
<keyword evidence="2" id="KW-1185">Reference proteome</keyword>
<dbReference type="EMBL" id="HF935702">
    <property type="protein sequence ID" value="CCX31924.1"/>
    <property type="molecule type" value="Genomic_DNA"/>
</dbReference>
<accession>U4LIK7</accession>
<gene>
    <name evidence="1" type="ORF">PCON_12001</name>
</gene>
<reference evidence="1 2" key="1">
    <citation type="journal article" date="2013" name="PLoS Genet.">
        <title>The genome and development-dependent transcriptomes of Pyronema confluens: a window into fungal evolution.</title>
        <authorList>
            <person name="Traeger S."/>
            <person name="Altegoer F."/>
            <person name="Freitag M."/>
            <person name="Gabaldon T."/>
            <person name="Kempken F."/>
            <person name="Kumar A."/>
            <person name="Marcet-Houben M."/>
            <person name="Poggeler S."/>
            <person name="Stajich J.E."/>
            <person name="Nowrousian M."/>
        </authorList>
    </citation>
    <scope>NUCLEOTIDE SEQUENCE [LARGE SCALE GENOMIC DNA]</scope>
    <source>
        <strain evidence="2">CBS 100304</strain>
        <tissue evidence="1">Vegetative mycelium</tissue>
    </source>
</reference>
<proteinExistence type="predicted"/>
<dbReference type="AlphaFoldDB" id="U4LIK7"/>
<sequence>MFNTRSYTLYRKNTTLQHRSWMFHAGNNPTDYNGSHYHQPDLQNGIAND</sequence>
<evidence type="ECO:0000313" key="1">
    <source>
        <dbReference type="EMBL" id="CCX31924.1"/>
    </source>
</evidence>